<dbReference type="AlphaFoldDB" id="A0A4T0W905"/>
<evidence type="ECO:0000313" key="1">
    <source>
        <dbReference type="EMBL" id="TID01426.1"/>
    </source>
</evidence>
<name>A0A4T0W905_9PEZI</name>
<dbReference type="OrthoDB" id="5405126at2759"/>
<evidence type="ECO:0000313" key="2">
    <source>
        <dbReference type="Proteomes" id="UP000305883"/>
    </source>
</evidence>
<sequence>MSRTLMGRALRGAKASSVWEQRACITQQQRSFSQTPPRQNPQVIFDKTTSPGLGPILEEIQSNIILPYHLPIHQRKRVFSEKLKHRLKSDPVYLEIDGLEHRFSHINKETLPPSRELTWKALHAMQTPQDWNNFVRLLSGMRNAGRRYSQADFAKMICIAGDQGQIYTIIDAARQVRKTGLRLDNSEKANMVLHFVQMRAVESGWDKEITEQALRWTEMVLEMVEDPNHELVKEKRMKLVGQTRLANDPQILAAALHLSAVLAVKHNGGKDIDGKVAKYATRVAKLWPASKGLLKLGRDCAYDNRENGLAYLVNSRDLYLSCASPILHGLFMASRVVEKPLAEKLRAISKTLAVEVKIAVEWQVAPAERGLKAYKTLFQN</sequence>
<comment type="caution">
    <text evidence="1">The sequence shown here is derived from an EMBL/GenBank/DDBJ whole genome shotgun (WGS) entry which is preliminary data.</text>
</comment>
<gene>
    <name evidence="1" type="ORF">CH35J_004369</name>
</gene>
<dbReference type="EMBL" id="MWPZ01000003">
    <property type="protein sequence ID" value="TID01426.1"/>
    <property type="molecule type" value="Genomic_DNA"/>
</dbReference>
<protein>
    <submittedName>
        <fullName evidence="1">Uncharacterized protein</fullName>
    </submittedName>
</protein>
<organism evidence="1 2">
    <name type="scientific">Colletotrichum higginsianum</name>
    <dbReference type="NCBI Taxonomy" id="80884"/>
    <lineage>
        <taxon>Eukaryota</taxon>
        <taxon>Fungi</taxon>
        <taxon>Dikarya</taxon>
        <taxon>Ascomycota</taxon>
        <taxon>Pezizomycotina</taxon>
        <taxon>Sordariomycetes</taxon>
        <taxon>Hypocreomycetidae</taxon>
        <taxon>Glomerellales</taxon>
        <taxon>Glomerellaceae</taxon>
        <taxon>Colletotrichum</taxon>
        <taxon>Colletotrichum destructivum species complex</taxon>
    </lineage>
</organism>
<reference evidence="1 2" key="1">
    <citation type="journal article" date="2019" name="Genome Biol. Evol.">
        <title>Genomic Plasticity Mediated by Transposable Elements in the Plant Pathogenic Fungus Colletotrichum higginsianum.</title>
        <authorList>
            <person name="Tsushima A."/>
            <person name="Gan P."/>
            <person name="Kumakura N."/>
            <person name="Narusaka M."/>
            <person name="Takano Y."/>
            <person name="Narusaka Y."/>
            <person name="Shirasu K."/>
        </authorList>
    </citation>
    <scope>NUCLEOTIDE SEQUENCE [LARGE SCALE GENOMIC DNA]</scope>
    <source>
        <strain evidence="1 2">MAFF305635-RFP</strain>
    </source>
</reference>
<proteinExistence type="predicted"/>
<dbReference type="Proteomes" id="UP000305883">
    <property type="component" value="Unassembled WGS sequence"/>
</dbReference>
<accession>A0A4T0W905</accession>